<organism evidence="2 3">
    <name type="scientific">Armillaria borealis</name>
    <dbReference type="NCBI Taxonomy" id="47425"/>
    <lineage>
        <taxon>Eukaryota</taxon>
        <taxon>Fungi</taxon>
        <taxon>Dikarya</taxon>
        <taxon>Basidiomycota</taxon>
        <taxon>Agaricomycotina</taxon>
        <taxon>Agaricomycetes</taxon>
        <taxon>Agaricomycetidae</taxon>
        <taxon>Agaricales</taxon>
        <taxon>Marasmiineae</taxon>
        <taxon>Physalacriaceae</taxon>
        <taxon>Armillaria</taxon>
    </lineage>
</organism>
<feature type="region of interest" description="Disordered" evidence="1">
    <location>
        <begin position="25"/>
        <end position="110"/>
    </location>
</feature>
<gene>
    <name evidence="2" type="ORF">EV421DRAFT_193897</name>
</gene>
<feature type="compositionally biased region" description="Basic residues" evidence="1">
    <location>
        <begin position="267"/>
        <end position="276"/>
    </location>
</feature>
<dbReference type="Proteomes" id="UP001175226">
    <property type="component" value="Unassembled WGS sequence"/>
</dbReference>
<feature type="region of interest" description="Disordered" evidence="1">
    <location>
        <begin position="192"/>
        <end position="293"/>
    </location>
</feature>
<evidence type="ECO:0000313" key="2">
    <source>
        <dbReference type="EMBL" id="KAK0447285.1"/>
    </source>
</evidence>
<feature type="region of interest" description="Disordered" evidence="1">
    <location>
        <begin position="138"/>
        <end position="174"/>
    </location>
</feature>
<keyword evidence="3" id="KW-1185">Reference proteome</keyword>
<name>A0AA39JSV3_9AGAR</name>
<sequence length="302" mass="33472">MKKLCGESKMRTSIDRIAEERVAAGVPNSYSDRRTAAVMDAARQAAGVPPPAANRASSQTNNQEKKRRQQQGEIRIRSEQIAQRNEKKRQKQLQEMMRRQRQAEMNAQNERRRVAENNAATFIPHPLALPPSSLTMRKAMSVPPPMPVLSTSSQTFNASSSSQPPSQPITQPTARFPVSSTAQNTATLYQQLPQLPPMPQPSSYPPLSTTQGVSLSALPAGPSRTSDIAADFSRLNMNDEPQMMPLGSPTRYEGDSMDSAAPQQSSSHRRARQKHRPSNDNNRTPTRAAPSRYVFQHLFPFS</sequence>
<evidence type="ECO:0000256" key="1">
    <source>
        <dbReference type="SAM" id="MobiDB-lite"/>
    </source>
</evidence>
<dbReference type="AlphaFoldDB" id="A0AA39JSV3"/>
<comment type="caution">
    <text evidence="2">The sequence shown here is derived from an EMBL/GenBank/DDBJ whole genome shotgun (WGS) entry which is preliminary data.</text>
</comment>
<evidence type="ECO:0000313" key="3">
    <source>
        <dbReference type="Proteomes" id="UP001175226"/>
    </source>
</evidence>
<protein>
    <submittedName>
        <fullName evidence="2">Uncharacterized protein</fullName>
    </submittedName>
</protein>
<reference evidence="2" key="1">
    <citation type="submission" date="2023-06" db="EMBL/GenBank/DDBJ databases">
        <authorList>
            <consortium name="Lawrence Berkeley National Laboratory"/>
            <person name="Ahrendt S."/>
            <person name="Sahu N."/>
            <person name="Indic B."/>
            <person name="Wong-Bajracharya J."/>
            <person name="Merenyi Z."/>
            <person name="Ke H.-M."/>
            <person name="Monk M."/>
            <person name="Kocsube S."/>
            <person name="Drula E."/>
            <person name="Lipzen A."/>
            <person name="Balint B."/>
            <person name="Henrissat B."/>
            <person name="Andreopoulos B."/>
            <person name="Martin F.M."/>
            <person name="Harder C.B."/>
            <person name="Rigling D."/>
            <person name="Ford K.L."/>
            <person name="Foster G.D."/>
            <person name="Pangilinan J."/>
            <person name="Papanicolaou A."/>
            <person name="Barry K."/>
            <person name="LaButti K."/>
            <person name="Viragh M."/>
            <person name="Koriabine M."/>
            <person name="Yan M."/>
            <person name="Riley R."/>
            <person name="Champramary S."/>
            <person name="Plett K.L."/>
            <person name="Tsai I.J."/>
            <person name="Slot J."/>
            <person name="Sipos G."/>
            <person name="Plett J."/>
            <person name="Nagy L.G."/>
            <person name="Grigoriev I.V."/>
        </authorList>
    </citation>
    <scope>NUCLEOTIDE SEQUENCE</scope>
    <source>
        <strain evidence="2">FPL87.14</strain>
    </source>
</reference>
<proteinExistence type="predicted"/>
<feature type="compositionally biased region" description="Low complexity" evidence="1">
    <location>
        <begin position="150"/>
        <end position="164"/>
    </location>
</feature>
<accession>A0AA39JSV3</accession>
<feature type="compositionally biased region" description="Pro residues" evidence="1">
    <location>
        <begin position="194"/>
        <end position="204"/>
    </location>
</feature>
<dbReference type="EMBL" id="JAUEPT010000012">
    <property type="protein sequence ID" value="KAK0447285.1"/>
    <property type="molecule type" value="Genomic_DNA"/>
</dbReference>